<feature type="compositionally biased region" description="Basic and acidic residues" evidence="1">
    <location>
        <begin position="85"/>
        <end position="99"/>
    </location>
</feature>
<evidence type="ECO:0000313" key="3">
    <source>
        <dbReference type="Proteomes" id="UP001304769"/>
    </source>
</evidence>
<organism evidence="2 3">
    <name type="scientific">Sinomonas terricola</name>
    <dbReference type="NCBI Taxonomy" id="3110330"/>
    <lineage>
        <taxon>Bacteria</taxon>
        <taxon>Bacillati</taxon>
        <taxon>Actinomycetota</taxon>
        <taxon>Actinomycetes</taxon>
        <taxon>Micrococcales</taxon>
        <taxon>Micrococcaceae</taxon>
        <taxon>Sinomonas</taxon>
    </lineage>
</organism>
<dbReference type="RefSeq" id="WP_323277713.1">
    <property type="nucleotide sequence ID" value="NZ_JAYGGQ010000001.1"/>
</dbReference>
<dbReference type="EMBL" id="JAYGGQ010000001">
    <property type="protein sequence ID" value="MEA5453967.1"/>
    <property type="molecule type" value="Genomic_DNA"/>
</dbReference>
<feature type="compositionally biased region" description="Basic and acidic residues" evidence="1">
    <location>
        <begin position="34"/>
        <end position="62"/>
    </location>
</feature>
<sequence>MEHPAPTEPSDRVAPPPGLAAFDRDAPLDEGYNQDEHYGHNQDFLLLRDPRESDERQAEPAHRERRRRIAGIGLGTAGAAGIPDGEGRTHTGFGDSDRD</sequence>
<feature type="compositionally biased region" description="Basic and acidic residues" evidence="1">
    <location>
        <begin position="1"/>
        <end position="11"/>
    </location>
</feature>
<feature type="region of interest" description="Disordered" evidence="1">
    <location>
        <begin position="1"/>
        <end position="99"/>
    </location>
</feature>
<evidence type="ECO:0008006" key="4">
    <source>
        <dbReference type="Google" id="ProtNLM"/>
    </source>
</evidence>
<name>A0ABU5T2T0_9MICC</name>
<comment type="caution">
    <text evidence="2">The sequence shown here is derived from an EMBL/GenBank/DDBJ whole genome shotgun (WGS) entry which is preliminary data.</text>
</comment>
<evidence type="ECO:0000256" key="1">
    <source>
        <dbReference type="SAM" id="MobiDB-lite"/>
    </source>
</evidence>
<protein>
    <recommendedName>
        <fullName evidence="4">Tat pathway signal protein</fullName>
    </recommendedName>
</protein>
<keyword evidence="3" id="KW-1185">Reference proteome</keyword>
<accession>A0ABU5T2T0</accession>
<gene>
    <name evidence="2" type="ORF">SPF06_04450</name>
</gene>
<evidence type="ECO:0000313" key="2">
    <source>
        <dbReference type="EMBL" id="MEA5453967.1"/>
    </source>
</evidence>
<reference evidence="2 3" key="1">
    <citation type="submission" date="2023-12" db="EMBL/GenBank/DDBJ databases">
        <title>Sinomonas terricola sp. nov, isolated from litchi orchard soil in Guangdong, PR China.</title>
        <authorList>
            <person name="Jiaxin W."/>
            <person name="Yang Z."/>
            <person name="Honghui Z."/>
        </authorList>
    </citation>
    <scope>NUCLEOTIDE SEQUENCE [LARGE SCALE GENOMIC DNA]</scope>
    <source>
        <strain evidence="2 3">JGH33</strain>
    </source>
</reference>
<proteinExistence type="predicted"/>
<dbReference type="Proteomes" id="UP001304769">
    <property type="component" value="Unassembled WGS sequence"/>
</dbReference>